<feature type="compositionally biased region" description="Low complexity" evidence="1">
    <location>
        <begin position="16"/>
        <end position="30"/>
    </location>
</feature>
<reference evidence="2 3" key="1">
    <citation type="submission" date="2019-02" db="EMBL/GenBank/DDBJ databases">
        <title>Genome sequencing of the rare red list fungi Dentipellis fragilis.</title>
        <authorList>
            <person name="Buettner E."/>
            <person name="Kellner H."/>
        </authorList>
    </citation>
    <scope>NUCLEOTIDE SEQUENCE [LARGE SCALE GENOMIC DNA]</scope>
    <source>
        <strain evidence="2 3">DSM 105465</strain>
    </source>
</reference>
<dbReference type="EMBL" id="SEOQ01001483">
    <property type="protein sequence ID" value="TFY51582.1"/>
    <property type="molecule type" value="Genomic_DNA"/>
</dbReference>
<evidence type="ECO:0000256" key="1">
    <source>
        <dbReference type="SAM" id="MobiDB-lite"/>
    </source>
</evidence>
<name>A0A4Y9XPC2_9AGAM</name>
<dbReference type="AlphaFoldDB" id="A0A4Y9XPC2"/>
<proteinExistence type="predicted"/>
<gene>
    <name evidence="2" type="ORF">EVG20_g10933</name>
</gene>
<keyword evidence="3" id="KW-1185">Reference proteome</keyword>
<comment type="caution">
    <text evidence="2">The sequence shown here is derived from an EMBL/GenBank/DDBJ whole genome shotgun (WGS) entry which is preliminary data.</text>
</comment>
<feature type="region of interest" description="Disordered" evidence="1">
    <location>
        <begin position="65"/>
        <end position="112"/>
    </location>
</feature>
<dbReference type="Proteomes" id="UP000298327">
    <property type="component" value="Unassembled WGS sequence"/>
</dbReference>
<evidence type="ECO:0000313" key="3">
    <source>
        <dbReference type="Proteomes" id="UP000298327"/>
    </source>
</evidence>
<organism evidence="2 3">
    <name type="scientific">Dentipellis fragilis</name>
    <dbReference type="NCBI Taxonomy" id="205917"/>
    <lineage>
        <taxon>Eukaryota</taxon>
        <taxon>Fungi</taxon>
        <taxon>Dikarya</taxon>
        <taxon>Basidiomycota</taxon>
        <taxon>Agaricomycotina</taxon>
        <taxon>Agaricomycetes</taxon>
        <taxon>Russulales</taxon>
        <taxon>Hericiaceae</taxon>
        <taxon>Dentipellis</taxon>
    </lineage>
</organism>
<protein>
    <submittedName>
        <fullName evidence="2">Uncharacterized protein</fullName>
    </submittedName>
</protein>
<feature type="region of interest" description="Disordered" evidence="1">
    <location>
        <begin position="1"/>
        <end position="43"/>
    </location>
</feature>
<accession>A0A4Y9XPC2</accession>
<evidence type="ECO:0000313" key="2">
    <source>
        <dbReference type="EMBL" id="TFY51582.1"/>
    </source>
</evidence>
<sequence length="112" mass="12216">MYRGRNQEQAAKVRDGPTGTWTRTRTKTGTSPSSVGKRNSQPRALAIGRLASVIYNKNTYSLLLPSPGQPQSIPSRRLPLASDGSQKPPLRPTTHPPHHTAPSKTPNDQPEL</sequence>
<feature type="compositionally biased region" description="Polar residues" evidence="1">
    <location>
        <begin position="31"/>
        <end position="42"/>
    </location>
</feature>